<name>A0A1H6E3B5_9ACTN</name>
<reference evidence="2 3" key="1">
    <citation type="submission" date="2016-10" db="EMBL/GenBank/DDBJ databases">
        <authorList>
            <person name="de Groot N.N."/>
        </authorList>
    </citation>
    <scope>NUCLEOTIDE SEQUENCE [LARGE SCALE GENOMIC DNA]</scope>
    <source>
        <strain evidence="2 3">CGMCC 4.2023</strain>
    </source>
</reference>
<dbReference type="Proteomes" id="UP000236754">
    <property type="component" value="Unassembled WGS sequence"/>
</dbReference>
<evidence type="ECO:0000313" key="2">
    <source>
        <dbReference type="EMBL" id="SEG92122.1"/>
    </source>
</evidence>
<gene>
    <name evidence="2" type="ORF">SAMN05216223_12558</name>
</gene>
<keyword evidence="3" id="KW-1185">Reference proteome</keyword>
<evidence type="ECO:0000256" key="1">
    <source>
        <dbReference type="SAM" id="MobiDB-lite"/>
    </source>
</evidence>
<dbReference type="AlphaFoldDB" id="A0A1H6E3B5"/>
<dbReference type="InterPro" id="IPR008628">
    <property type="entry name" value="GPP34-like"/>
</dbReference>
<sequence length="220" mass="22928">MSTARDLARAALSLPAERAPEQGDLSLALAGAEAADLLKGGALTLVGDVLVPGPPAMTGDRLLDQAAAALVRQEPYEKVEDWLWRRGNGLAAAYVDDLGRAEGIGHATGHGLRARFARHAPADLPVAHPAEEHRGADDPLVGELLAVLRGVDALPEEADEEAEEKAQDATADVAGDGTEDPAGDAVATVLAAVGDAVTDLEALRLRREVEDAAFDNMWRA</sequence>
<accession>A0A1H6E3B5</accession>
<protein>
    <submittedName>
        <fullName evidence="2">Golgi phosphoprotein 3 (GPP34)</fullName>
    </submittedName>
</protein>
<dbReference type="Pfam" id="PF05719">
    <property type="entry name" value="GPP34"/>
    <property type="match status" value="1"/>
</dbReference>
<proteinExistence type="predicted"/>
<dbReference type="EMBL" id="FNVU01000025">
    <property type="protein sequence ID" value="SEG92122.1"/>
    <property type="molecule type" value="Genomic_DNA"/>
</dbReference>
<dbReference type="OrthoDB" id="3871310at2"/>
<dbReference type="GO" id="GO:0070273">
    <property type="term" value="F:phosphatidylinositol-4-phosphate binding"/>
    <property type="evidence" value="ECO:0007669"/>
    <property type="project" value="InterPro"/>
</dbReference>
<organism evidence="2 3">
    <name type="scientific">Actinacidiphila yanglinensis</name>
    <dbReference type="NCBI Taxonomy" id="310779"/>
    <lineage>
        <taxon>Bacteria</taxon>
        <taxon>Bacillati</taxon>
        <taxon>Actinomycetota</taxon>
        <taxon>Actinomycetes</taxon>
        <taxon>Kitasatosporales</taxon>
        <taxon>Streptomycetaceae</taxon>
        <taxon>Actinacidiphila</taxon>
    </lineage>
</organism>
<feature type="region of interest" description="Disordered" evidence="1">
    <location>
        <begin position="156"/>
        <end position="181"/>
    </location>
</feature>
<evidence type="ECO:0000313" key="3">
    <source>
        <dbReference type="Proteomes" id="UP000236754"/>
    </source>
</evidence>
<dbReference type="RefSeq" id="WP_103890254.1">
    <property type="nucleotide sequence ID" value="NZ_FNVU01000025.1"/>
</dbReference>